<proteinExistence type="inferred from homology"/>
<keyword evidence="3" id="KW-0963">Cytoplasm</keyword>
<organism evidence="5 6">
    <name type="scientific">Actinophytocola oryzae</name>
    <dbReference type="NCBI Taxonomy" id="502181"/>
    <lineage>
        <taxon>Bacteria</taxon>
        <taxon>Bacillati</taxon>
        <taxon>Actinomycetota</taxon>
        <taxon>Actinomycetes</taxon>
        <taxon>Pseudonocardiales</taxon>
        <taxon>Pseudonocardiaceae</taxon>
    </lineage>
</organism>
<evidence type="ECO:0000313" key="6">
    <source>
        <dbReference type="Proteomes" id="UP000294927"/>
    </source>
</evidence>
<dbReference type="Pfam" id="PF14011">
    <property type="entry name" value="ESX-1_EspG"/>
    <property type="match status" value="1"/>
</dbReference>
<keyword evidence="4" id="KW-0143">Chaperone</keyword>
<comment type="caution">
    <text evidence="5">The sequence shown here is derived from an EMBL/GenBank/DDBJ whole genome shotgun (WGS) entry which is preliminary data.</text>
</comment>
<evidence type="ECO:0000256" key="4">
    <source>
        <dbReference type="ARBA" id="ARBA00023186"/>
    </source>
</evidence>
<protein>
    <submittedName>
        <fullName evidence="5">ESAT-6 protein secretion system EspG family protein</fullName>
    </submittedName>
</protein>
<evidence type="ECO:0000256" key="1">
    <source>
        <dbReference type="ARBA" id="ARBA00004496"/>
    </source>
</evidence>
<keyword evidence="6" id="KW-1185">Reference proteome</keyword>
<dbReference type="InterPro" id="IPR025734">
    <property type="entry name" value="EspG"/>
</dbReference>
<name>A0A4R7VN90_9PSEU</name>
<evidence type="ECO:0000313" key="5">
    <source>
        <dbReference type="EMBL" id="TDV50739.1"/>
    </source>
</evidence>
<dbReference type="Proteomes" id="UP000294927">
    <property type="component" value="Unassembled WGS sequence"/>
</dbReference>
<gene>
    <name evidence="5" type="ORF">CLV71_10680</name>
</gene>
<reference evidence="5 6" key="1">
    <citation type="submission" date="2019-03" db="EMBL/GenBank/DDBJ databases">
        <title>Genomic Encyclopedia of Archaeal and Bacterial Type Strains, Phase II (KMG-II): from individual species to whole genera.</title>
        <authorList>
            <person name="Goeker M."/>
        </authorList>
    </citation>
    <scope>NUCLEOTIDE SEQUENCE [LARGE SCALE GENOMIC DNA]</scope>
    <source>
        <strain evidence="5 6">DSM 45499</strain>
    </source>
</reference>
<comment type="similarity">
    <text evidence="2">Belongs to the EspG family.</text>
</comment>
<accession>A0A4R7VN90</accession>
<comment type="subcellular location">
    <subcellularLocation>
        <location evidence="1">Cytoplasm</location>
    </subcellularLocation>
</comment>
<evidence type="ECO:0000256" key="2">
    <source>
        <dbReference type="ARBA" id="ARBA00006411"/>
    </source>
</evidence>
<dbReference type="EMBL" id="SOCP01000006">
    <property type="protein sequence ID" value="TDV50739.1"/>
    <property type="molecule type" value="Genomic_DNA"/>
</dbReference>
<evidence type="ECO:0000256" key="3">
    <source>
        <dbReference type="ARBA" id="ARBA00022490"/>
    </source>
</evidence>
<dbReference type="OrthoDB" id="3685017at2"/>
<sequence length="251" mass="27848">MRAGRAVEISVSPLFSLLQKENLGEPHTIFAGGERYFSPRFSRVAAEVFRRELAEAGLGNEADYLDFVDMVGVVQRATTEFYGWVTGVDEHYGILVASHGRHAVSLRRSGDSVSFERCDAERTLDTLVANLPDVPAGQGDAISVSHADFHAGSRAPGSVMRRSSAARPEAARRLDALLDVRRRFVTKIYAAKKDDQGVRTRSSRWVTVLDLVDGRWVLSVGQSRQERWIRVAPGTPRLISDRLSELARTVR</sequence>
<dbReference type="AlphaFoldDB" id="A0A4R7VN90"/>